<sequence>YGDQAQAWPDMICLDSTGADDVISKTDRSISILSLFVFKIRERADITVFDTH</sequence>
<dbReference type="Proteomes" id="UP000789901">
    <property type="component" value="Unassembled WGS sequence"/>
</dbReference>
<comment type="caution">
    <text evidence="1">The sequence shown here is derived from an EMBL/GenBank/DDBJ whole genome shotgun (WGS) entry which is preliminary data.</text>
</comment>
<evidence type="ECO:0000313" key="1">
    <source>
        <dbReference type="EMBL" id="CAG8852571.1"/>
    </source>
</evidence>
<gene>
    <name evidence="1" type="ORF">GMARGA_LOCUS41392</name>
</gene>
<keyword evidence="2" id="KW-1185">Reference proteome</keyword>
<dbReference type="EMBL" id="CAJVQB010113487">
    <property type="protein sequence ID" value="CAG8852571.1"/>
    <property type="molecule type" value="Genomic_DNA"/>
</dbReference>
<protein>
    <submittedName>
        <fullName evidence="1">41993_t:CDS:1</fullName>
    </submittedName>
</protein>
<feature type="non-terminal residue" evidence="1">
    <location>
        <position position="1"/>
    </location>
</feature>
<name>A0ABN7XBE9_GIGMA</name>
<evidence type="ECO:0000313" key="2">
    <source>
        <dbReference type="Proteomes" id="UP000789901"/>
    </source>
</evidence>
<reference evidence="1 2" key="1">
    <citation type="submission" date="2021-06" db="EMBL/GenBank/DDBJ databases">
        <authorList>
            <person name="Kallberg Y."/>
            <person name="Tangrot J."/>
            <person name="Rosling A."/>
        </authorList>
    </citation>
    <scope>NUCLEOTIDE SEQUENCE [LARGE SCALE GENOMIC DNA]</scope>
    <source>
        <strain evidence="1 2">120-4 pot B 10/14</strain>
    </source>
</reference>
<accession>A0ABN7XBE9</accession>
<proteinExistence type="predicted"/>
<organism evidence="1 2">
    <name type="scientific">Gigaspora margarita</name>
    <dbReference type="NCBI Taxonomy" id="4874"/>
    <lineage>
        <taxon>Eukaryota</taxon>
        <taxon>Fungi</taxon>
        <taxon>Fungi incertae sedis</taxon>
        <taxon>Mucoromycota</taxon>
        <taxon>Glomeromycotina</taxon>
        <taxon>Glomeromycetes</taxon>
        <taxon>Diversisporales</taxon>
        <taxon>Gigasporaceae</taxon>
        <taxon>Gigaspora</taxon>
    </lineage>
</organism>